<evidence type="ECO:0000313" key="2">
    <source>
        <dbReference type="Proteomes" id="UP000619788"/>
    </source>
</evidence>
<comment type="caution">
    <text evidence="1">The sequence shown here is derived from an EMBL/GenBank/DDBJ whole genome shotgun (WGS) entry which is preliminary data.</text>
</comment>
<sequence length="51" mass="5530">MGKVSGPGGPQTFTFSSPQRGRYVLLWFTELPGSGNRFRAQVNGVRMTAAN</sequence>
<dbReference type="Proteomes" id="UP000619788">
    <property type="component" value="Unassembled WGS sequence"/>
</dbReference>
<dbReference type="RefSeq" id="WP_204063908.1">
    <property type="nucleotide sequence ID" value="NZ_BOOJ01000022.1"/>
</dbReference>
<dbReference type="EMBL" id="BOOJ01000022">
    <property type="protein sequence ID" value="GIH91639.1"/>
    <property type="molecule type" value="Genomic_DNA"/>
</dbReference>
<name>A0A8J3WID1_9ACTN</name>
<gene>
    <name evidence="1" type="ORF">Psi01_22690</name>
</gene>
<protein>
    <submittedName>
        <fullName evidence="1">Uncharacterized protein</fullName>
    </submittedName>
</protein>
<dbReference type="AlphaFoldDB" id="A0A8J3WID1"/>
<proteinExistence type="predicted"/>
<reference evidence="1 2" key="1">
    <citation type="submission" date="2021-01" db="EMBL/GenBank/DDBJ databases">
        <title>Whole genome shotgun sequence of Planobispora siamensis NBRC 107568.</title>
        <authorList>
            <person name="Komaki H."/>
            <person name="Tamura T."/>
        </authorList>
    </citation>
    <scope>NUCLEOTIDE SEQUENCE [LARGE SCALE GENOMIC DNA]</scope>
    <source>
        <strain evidence="1 2">NBRC 107568</strain>
    </source>
</reference>
<organism evidence="1 2">
    <name type="scientific">Planobispora siamensis</name>
    <dbReference type="NCBI Taxonomy" id="936338"/>
    <lineage>
        <taxon>Bacteria</taxon>
        <taxon>Bacillati</taxon>
        <taxon>Actinomycetota</taxon>
        <taxon>Actinomycetes</taxon>
        <taxon>Streptosporangiales</taxon>
        <taxon>Streptosporangiaceae</taxon>
        <taxon>Planobispora</taxon>
    </lineage>
</organism>
<evidence type="ECO:0000313" key="1">
    <source>
        <dbReference type="EMBL" id="GIH91639.1"/>
    </source>
</evidence>
<accession>A0A8J3WID1</accession>
<keyword evidence="2" id="KW-1185">Reference proteome</keyword>